<dbReference type="EMBL" id="BGZK01000521">
    <property type="protein sequence ID" value="GBP48325.1"/>
    <property type="molecule type" value="Genomic_DNA"/>
</dbReference>
<name>A0A4C1WDX5_EUMVA</name>
<dbReference type="Gene3D" id="1.25.40.1040">
    <property type="match status" value="1"/>
</dbReference>
<keyword evidence="6" id="KW-1185">Reference proteome</keyword>
<keyword evidence="2" id="KW-0677">Repeat</keyword>
<dbReference type="InterPro" id="IPR011990">
    <property type="entry name" value="TPR-like_helical_dom_sf"/>
</dbReference>
<dbReference type="OrthoDB" id="26282at2759"/>
<organism evidence="5 6">
    <name type="scientific">Eumeta variegata</name>
    <name type="common">Bagworm moth</name>
    <name type="synonym">Eumeta japonica</name>
    <dbReference type="NCBI Taxonomy" id="151549"/>
    <lineage>
        <taxon>Eukaryota</taxon>
        <taxon>Metazoa</taxon>
        <taxon>Ecdysozoa</taxon>
        <taxon>Arthropoda</taxon>
        <taxon>Hexapoda</taxon>
        <taxon>Insecta</taxon>
        <taxon>Pterygota</taxon>
        <taxon>Neoptera</taxon>
        <taxon>Endopterygota</taxon>
        <taxon>Lepidoptera</taxon>
        <taxon>Glossata</taxon>
        <taxon>Ditrysia</taxon>
        <taxon>Tineoidea</taxon>
        <taxon>Psychidae</taxon>
        <taxon>Oiketicinae</taxon>
        <taxon>Eumeta</taxon>
    </lineage>
</organism>
<reference evidence="5 6" key="1">
    <citation type="journal article" date="2019" name="Commun. Biol.">
        <title>The bagworm genome reveals a unique fibroin gene that provides high tensile strength.</title>
        <authorList>
            <person name="Kono N."/>
            <person name="Nakamura H."/>
            <person name="Ohtoshi R."/>
            <person name="Tomita M."/>
            <person name="Numata K."/>
            <person name="Arakawa K."/>
        </authorList>
    </citation>
    <scope>NUCLEOTIDE SEQUENCE [LARGE SCALE GENOMIC DNA]</scope>
</reference>
<accession>A0A4C1WDX5</accession>
<keyword evidence="3" id="KW-0539">Nucleus</keyword>
<dbReference type="STRING" id="151549.A0A4C1WDX5"/>
<comment type="subcellular location">
    <subcellularLocation>
        <location evidence="1">Nucleus</location>
    </subcellularLocation>
</comment>
<evidence type="ECO:0000256" key="3">
    <source>
        <dbReference type="ARBA" id="ARBA00023242"/>
    </source>
</evidence>
<evidence type="ECO:0000313" key="5">
    <source>
        <dbReference type="EMBL" id="GBP48325.1"/>
    </source>
</evidence>
<dbReference type="GO" id="GO:0005634">
    <property type="term" value="C:nucleus"/>
    <property type="evidence" value="ECO:0007669"/>
    <property type="project" value="UniProtKB-SubCell"/>
</dbReference>
<gene>
    <name evidence="5" type="primary">CSTF3</name>
    <name evidence="5" type="ORF">EVAR_34818_1</name>
</gene>
<evidence type="ECO:0000256" key="2">
    <source>
        <dbReference type="ARBA" id="ARBA00022737"/>
    </source>
</evidence>
<dbReference type="GO" id="GO:0006396">
    <property type="term" value="P:RNA processing"/>
    <property type="evidence" value="ECO:0007669"/>
    <property type="project" value="InterPro"/>
</dbReference>
<comment type="caution">
    <text evidence="5">The sequence shown here is derived from an EMBL/GenBank/DDBJ whole genome shotgun (WGS) entry which is preliminary data.</text>
</comment>
<feature type="domain" description="Suppressor of forked" evidence="4">
    <location>
        <begin position="4"/>
        <end position="34"/>
    </location>
</feature>
<dbReference type="SUPFAM" id="SSF48452">
    <property type="entry name" value="TPR-like"/>
    <property type="match status" value="1"/>
</dbReference>
<dbReference type="InterPro" id="IPR008847">
    <property type="entry name" value="Suf"/>
</dbReference>
<evidence type="ECO:0000313" key="6">
    <source>
        <dbReference type="Proteomes" id="UP000299102"/>
    </source>
</evidence>
<protein>
    <submittedName>
        <fullName evidence="5">Cleavage stimulation factor subunit 3</fullName>
    </submittedName>
</protein>
<evidence type="ECO:0000259" key="4">
    <source>
        <dbReference type="Pfam" id="PF05843"/>
    </source>
</evidence>
<sequence length="125" mass="14991">MVWEQLFQRCLMKILNIELWRLYLNYVKETKCMLPTYNTQMDRLRCRILTQYGHEVIAFAVAFRLMSESFCGPLPLRHPTPPPLAHFLSVRHPVHTQKTGNAFVTRLRSRMFMGCSDHLLYWIRY</sequence>
<evidence type="ECO:0000256" key="1">
    <source>
        <dbReference type="ARBA" id="ARBA00004123"/>
    </source>
</evidence>
<dbReference type="AlphaFoldDB" id="A0A4C1WDX5"/>
<proteinExistence type="predicted"/>
<dbReference type="Proteomes" id="UP000299102">
    <property type="component" value="Unassembled WGS sequence"/>
</dbReference>
<dbReference type="Pfam" id="PF05843">
    <property type="entry name" value="Suf"/>
    <property type="match status" value="1"/>
</dbReference>